<evidence type="ECO:0000313" key="1">
    <source>
        <dbReference type="EMBL" id="XBG61268.1"/>
    </source>
</evidence>
<reference evidence="1" key="1">
    <citation type="submission" date="2024-05" db="EMBL/GenBank/DDBJ databases">
        <title>Pontimicrobium maritimus sp. nov., isolated form sea water.</title>
        <authorList>
            <person name="Muhammad N."/>
            <person name="Vuong T.Q."/>
            <person name="Han H.L."/>
            <person name="Kim S.-G."/>
        </authorList>
    </citation>
    <scope>NUCLEOTIDE SEQUENCE</scope>
    <source>
        <strain evidence="1">SW4</strain>
    </source>
</reference>
<dbReference type="RefSeq" id="WP_347923694.1">
    <property type="nucleotide sequence ID" value="NZ_CP157199.1"/>
</dbReference>
<dbReference type="AlphaFoldDB" id="A0AAU7BT06"/>
<protein>
    <submittedName>
        <fullName evidence="1">Gliding motility lipoprotein GldD</fullName>
    </submittedName>
</protein>
<dbReference type="EMBL" id="CP157199">
    <property type="protein sequence ID" value="XBG61268.1"/>
    <property type="molecule type" value="Genomic_DNA"/>
</dbReference>
<proteinExistence type="predicted"/>
<gene>
    <name evidence="1" type="primary">gldD</name>
    <name evidence="1" type="ORF">ABGB03_15550</name>
</gene>
<organism evidence="1">
    <name type="scientific">Pontimicrobium sp. SW4</name>
    <dbReference type="NCBI Taxonomy" id="3153519"/>
    <lineage>
        <taxon>Bacteria</taxon>
        <taxon>Pseudomonadati</taxon>
        <taxon>Bacteroidota</taxon>
        <taxon>Flavobacteriia</taxon>
        <taxon>Flavobacteriales</taxon>
        <taxon>Flavobacteriaceae</taxon>
        <taxon>Pontimicrobium</taxon>
    </lineage>
</organism>
<dbReference type="InterPro" id="IPR019850">
    <property type="entry name" value="GldD-like"/>
</dbReference>
<sequence>MRNIFLLVLTVCCISCGNDPIPKPKAFLRLEYPAHQYIPIESELPFAFEKNMFARDISNIKVSPDEKSYSLDISYPSLKGTIYITYKEIINKNLEPYLIDAQNITQKHSQRADEIIEQPFLDPMNKVYGMFYEVGGNAASQSQFYVTDSINHFVTGSLYFYAKPNYDSILPAADYLKKDIQHIMETIRWKE</sequence>
<dbReference type="Pfam" id="PF25593">
    <property type="entry name" value="GldD_lipo"/>
    <property type="match status" value="1"/>
</dbReference>
<dbReference type="NCBIfam" id="TIGR03512">
    <property type="entry name" value="GldD_lipo"/>
    <property type="match status" value="1"/>
</dbReference>
<accession>A0AAU7BT06</accession>
<keyword evidence="1" id="KW-0449">Lipoprotein</keyword>
<name>A0AAU7BT06_9FLAO</name>